<dbReference type="Proteomes" id="UP000189739">
    <property type="component" value="Unassembled WGS sequence"/>
</dbReference>
<evidence type="ECO:0000313" key="2">
    <source>
        <dbReference type="Proteomes" id="UP000189739"/>
    </source>
</evidence>
<dbReference type="AlphaFoldDB" id="A0A1S9PDP0"/>
<reference evidence="1 2" key="1">
    <citation type="submission" date="2016-07" db="EMBL/GenBank/DDBJ databases">
        <title>Genomic analysis of zinc-resistant bacterium Mucilaginibacter pedocola TBZ30.</title>
        <authorList>
            <person name="Huang J."/>
            <person name="Tang J."/>
        </authorList>
    </citation>
    <scope>NUCLEOTIDE SEQUENCE [LARGE SCALE GENOMIC DNA]</scope>
    <source>
        <strain evidence="1 2">TBZ30</strain>
    </source>
</reference>
<organism evidence="1 2">
    <name type="scientific">Mucilaginibacter pedocola</name>
    <dbReference type="NCBI Taxonomy" id="1792845"/>
    <lineage>
        <taxon>Bacteria</taxon>
        <taxon>Pseudomonadati</taxon>
        <taxon>Bacteroidota</taxon>
        <taxon>Sphingobacteriia</taxon>
        <taxon>Sphingobacteriales</taxon>
        <taxon>Sphingobacteriaceae</taxon>
        <taxon>Mucilaginibacter</taxon>
    </lineage>
</organism>
<name>A0A1S9PDP0_9SPHI</name>
<dbReference type="EMBL" id="MBTF01000017">
    <property type="protein sequence ID" value="OOQ59073.1"/>
    <property type="molecule type" value="Genomic_DNA"/>
</dbReference>
<sequence length="234" mass="26852">MFFCARSFAQNADSESSARQSQVDNIVANYYTSIGDQSRLYNGPEYSFYPKMIKGIPYFTDTPGFTNGDVEYDGFKYSNLQMMYDLYKGSVVMQLPSKAASIELISDRVQAFDIYGHHFFRMDELNQTNGQNLAAGFYDRMYAGKTEFIISRRKTLETSNTASLEKYFADESDKMYLKVNGLYKGFGSKNALIDILADKKAELKKFIKDNRLNFSEEKEQSVVKVIAYYDQITN</sequence>
<evidence type="ECO:0000313" key="1">
    <source>
        <dbReference type="EMBL" id="OOQ59073.1"/>
    </source>
</evidence>
<dbReference type="STRING" id="1792845.BC343_29600"/>
<comment type="caution">
    <text evidence="1">The sequence shown here is derived from an EMBL/GenBank/DDBJ whole genome shotgun (WGS) entry which is preliminary data.</text>
</comment>
<proteinExistence type="predicted"/>
<protein>
    <submittedName>
        <fullName evidence="1">Uncharacterized protein</fullName>
    </submittedName>
</protein>
<accession>A0A1S9PDP0</accession>
<gene>
    <name evidence="1" type="ORF">BC343_29600</name>
</gene>
<keyword evidence="2" id="KW-1185">Reference proteome</keyword>